<evidence type="ECO:0000256" key="2">
    <source>
        <dbReference type="ARBA" id="ARBA00007090"/>
    </source>
</evidence>
<keyword evidence="8" id="KW-0808">Transferase</keyword>
<reference evidence="20" key="1">
    <citation type="submission" date="2018-03" db="EMBL/GenBank/DDBJ databases">
        <title>Lachnoclostridium SNUG30370 gen.nov., sp.nov., isolated from human faeces.</title>
        <authorList>
            <person name="Seo B."/>
            <person name="Jeon K."/>
            <person name="Ko G."/>
        </authorList>
    </citation>
    <scope>NUCLEOTIDE SEQUENCE [LARGE SCALE GENOMIC DNA]</scope>
    <source>
        <strain evidence="20">SNUG30370</strain>
    </source>
</reference>
<comment type="catalytic activity">
    <reaction evidence="15">
        <text>Preferential cleavage: (Ac)2-L-Lys-D-Ala-|-D-Ala. Also transpeptidation of peptidyl-alanyl moieties that are N-acyl substituents of D-alanine.</text>
        <dbReference type="EC" id="3.4.16.4"/>
    </reaction>
</comment>
<evidence type="ECO:0000259" key="17">
    <source>
        <dbReference type="Pfam" id="PF00905"/>
    </source>
</evidence>
<keyword evidence="11" id="KW-0573">Peptidoglycan synthesis</keyword>
<evidence type="ECO:0000256" key="9">
    <source>
        <dbReference type="ARBA" id="ARBA00022801"/>
    </source>
</evidence>
<evidence type="ECO:0000256" key="8">
    <source>
        <dbReference type="ARBA" id="ARBA00022679"/>
    </source>
</evidence>
<dbReference type="GO" id="GO:0009252">
    <property type="term" value="P:peptidoglycan biosynthetic process"/>
    <property type="evidence" value="ECO:0007669"/>
    <property type="project" value="UniProtKB-KW"/>
</dbReference>
<dbReference type="InterPro" id="IPR001460">
    <property type="entry name" value="PCN-bd_Tpept"/>
</dbReference>
<evidence type="ECO:0000256" key="4">
    <source>
        <dbReference type="ARBA" id="ARBA00022475"/>
    </source>
</evidence>
<proteinExistence type="inferred from homology"/>
<keyword evidence="4" id="KW-1003">Cell membrane</keyword>
<gene>
    <name evidence="19" type="ORF">C7U55_09300</name>
</gene>
<feature type="domain" description="Penicillin-binding protein transpeptidase" evidence="17">
    <location>
        <begin position="311"/>
        <end position="562"/>
    </location>
</feature>
<comment type="catalytic activity">
    <reaction evidence="16">
        <text>[GlcNAc-(1-&gt;4)-Mur2Ac(oyl-L-Ala-gamma-D-Glu-L-Lys-D-Ala-D-Ala)](n)-di-trans,octa-cis-undecaprenyl diphosphate + beta-D-GlcNAc-(1-&gt;4)-Mur2Ac(oyl-L-Ala-gamma-D-Glu-L-Lys-D-Ala-D-Ala)-di-trans,octa-cis-undecaprenyl diphosphate = [GlcNAc-(1-&gt;4)-Mur2Ac(oyl-L-Ala-gamma-D-Glu-L-Lys-D-Ala-D-Ala)](n+1)-di-trans,octa-cis-undecaprenyl diphosphate + di-trans,octa-cis-undecaprenyl diphosphate + H(+)</text>
        <dbReference type="Rhea" id="RHEA:23708"/>
        <dbReference type="Rhea" id="RHEA-COMP:9602"/>
        <dbReference type="Rhea" id="RHEA-COMP:9603"/>
        <dbReference type="ChEBI" id="CHEBI:15378"/>
        <dbReference type="ChEBI" id="CHEBI:58405"/>
        <dbReference type="ChEBI" id="CHEBI:60033"/>
        <dbReference type="ChEBI" id="CHEBI:78435"/>
        <dbReference type="EC" id="2.4.99.28"/>
    </reaction>
</comment>
<comment type="subcellular location">
    <subcellularLocation>
        <location evidence="1">Cell membrane</location>
    </subcellularLocation>
</comment>
<evidence type="ECO:0000256" key="10">
    <source>
        <dbReference type="ARBA" id="ARBA00022960"/>
    </source>
</evidence>
<dbReference type="EMBL" id="PYLP01000012">
    <property type="protein sequence ID" value="PST39673.1"/>
    <property type="molecule type" value="Genomic_DNA"/>
</dbReference>
<keyword evidence="7" id="KW-0328">Glycosyltransferase</keyword>
<dbReference type="Proteomes" id="UP000241201">
    <property type="component" value="Unassembled WGS sequence"/>
</dbReference>
<dbReference type="GeneID" id="77471286"/>
<organism evidence="19 20">
    <name type="scientific">Faecalibacillus faecis</name>
    <dbReference type="NCBI Taxonomy" id="1982628"/>
    <lineage>
        <taxon>Bacteria</taxon>
        <taxon>Bacillati</taxon>
        <taxon>Bacillota</taxon>
        <taxon>Erysipelotrichia</taxon>
        <taxon>Erysipelotrichales</taxon>
        <taxon>Coprobacillaceae</taxon>
        <taxon>Faecalibacillus</taxon>
    </lineage>
</organism>
<dbReference type="GO" id="GO:0006508">
    <property type="term" value="P:proteolysis"/>
    <property type="evidence" value="ECO:0007669"/>
    <property type="project" value="UniProtKB-KW"/>
</dbReference>
<feature type="domain" description="Glycosyl transferase family 51" evidence="18">
    <location>
        <begin position="55"/>
        <end position="222"/>
    </location>
</feature>
<keyword evidence="9" id="KW-0378">Hydrolase</keyword>
<evidence type="ECO:0000256" key="12">
    <source>
        <dbReference type="ARBA" id="ARBA00023136"/>
    </source>
</evidence>
<evidence type="ECO:0000313" key="19">
    <source>
        <dbReference type="EMBL" id="PST39673.1"/>
    </source>
</evidence>
<dbReference type="Gene3D" id="3.40.710.10">
    <property type="entry name" value="DD-peptidase/beta-lactamase superfamily"/>
    <property type="match status" value="1"/>
</dbReference>
<evidence type="ECO:0000256" key="7">
    <source>
        <dbReference type="ARBA" id="ARBA00022676"/>
    </source>
</evidence>
<evidence type="ECO:0000256" key="1">
    <source>
        <dbReference type="ARBA" id="ARBA00004236"/>
    </source>
</evidence>
<protein>
    <submittedName>
        <fullName evidence="19">Penicillin-binding protein</fullName>
    </submittedName>
</protein>
<keyword evidence="14" id="KW-0961">Cell wall biogenesis/degradation</keyword>
<dbReference type="FunFam" id="1.10.3810.10:FF:000001">
    <property type="entry name" value="Penicillin-binding protein 1A"/>
    <property type="match status" value="1"/>
</dbReference>
<dbReference type="GO" id="GO:0005886">
    <property type="term" value="C:plasma membrane"/>
    <property type="evidence" value="ECO:0007669"/>
    <property type="project" value="UniProtKB-SubCell"/>
</dbReference>
<keyword evidence="12" id="KW-0472">Membrane</keyword>
<accession>A0A2T3FWQ2</accession>
<evidence type="ECO:0000256" key="11">
    <source>
        <dbReference type="ARBA" id="ARBA00022984"/>
    </source>
</evidence>
<keyword evidence="5" id="KW-0121">Carboxypeptidase</keyword>
<sequence>MIRFIKRIVYCFVGLLTFLLLMYLVAFCVGEPELNKDRYIKLYDDQNEIFYQSINNYSGQYVSLENVNPYFLKAIVSIEDKRFYQHHGFDYVGISRAIKTNVIKRKNSQGASTITQQYARLLYLTNEKTWSRKVKEAFFTLQLETHLSKDKILEGYVNNVYFGHGIYGIENAAQYFYKKKASELTLNEASMLAGVVNGPQYYSPLLHERKAKQRQALVLNAMYENHVITKSVLEATKKQTLNLAKEHSLNENMSTYYYKDTVLQELENLGYYNNQYLNKGLNIYTSFHQKYQDTLNQLIKEKDIQTDLQCAFTVVNPKTSQLQALLGGKDYSKSQYNRALHANRQIGSTMKPLLYYLALENGFNPTTSFLCEPTTFKLENQTTYSPSNFHKKYAYKDITLAQAIAVSDNIFAVKTHLFLGTENLYNFLRNYHIKAKNNASLALGTVNTNIYNLSNIYCNIASTGKYQPIYTIEKITDHQGKLIYQHKNKRTQTLNKESCLILSQLLTGTFNKQFSTYLSATMSNYQTKYTVACKTGSTDYDNLIVAYNPNILITGWVGYDDNRKMEQSEEKVITKDVTISFLNKHIKKESWYYPTSKLNAISINPLSGEFDENGIVYWFRKGTP</sequence>
<dbReference type="GO" id="GO:0008955">
    <property type="term" value="F:peptidoglycan glycosyltransferase activity"/>
    <property type="evidence" value="ECO:0007669"/>
    <property type="project" value="UniProtKB-EC"/>
</dbReference>
<dbReference type="InterPro" id="IPR036950">
    <property type="entry name" value="PBP_transglycosylase"/>
</dbReference>
<dbReference type="GO" id="GO:0008658">
    <property type="term" value="F:penicillin binding"/>
    <property type="evidence" value="ECO:0007669"/>
    <property type="project" value="InterPro"/>
</dbReference>
<evidence type="ECO:0000256" key="5">
    <source>
        <dbReference type="ARBA" id="ARBA00022645"/>
    </source>
</evidence>
<dbReference type="SUPFAM" id="SSF53955">
    <property type="entry name" value="Lysozyme-like"/>
    <property type="match status" value="1"/>
</dbReference>
<name>A0A2T3FWQ2_9FIRM</name>
<dbReference type="AlphaFoldDB" id="A0A2T3FWQ2"/>
<comment type="similarity">
    <text evidence="2">In the C-terminal section; belongs to the transpeptidase family.</text>
</comment>
<evidence type="ECO:0000256" key="15">
    <source>
        <dbReference type="ARBA" id="ARBA00034000"/>
    </source>
</evidence>
<dbReference type="GO" id="GO:0030288">
    <property type="term" value="C:outer membrane-bounded periplasmic space"/>
    <property type="evidence" value="ECO:0007669"/>
    <property type="project" value="TreeGrafter"/>
</dbReference>
<keyword evidence="13" id="KW-0511">Multifunctional enzyme</keyword>
<dbReference type="GO" id="GO:0071555">
    <property type="term" value="P:cell wall organization"/>
    <property type="evidence" value="ECO:0007669"/>
    <property type="project" value="UniProtKB-KW"/>
</dbReference>
<evidence type="ECO:0000256" key="16">
    <source>
        <dbReference type="ARBA" id="ARBA00049902"/>
    </source>
</evidence>
<evidence type="ECO:0000256" key="3">
    <source>
        <dbReference type="ARBA" id="ARBA00007739"/>
    </source>
</evidence>
<dbReference type="Pfam" id="PF00905">
    <property type="entry name" value="Transpeptidase"/>
    <property type="match status" value="1"/>
</dbReference>
<comment type="similarity">
    <text evidence="3">In the N-terminal section; belongs to the glycosyltransferase 51 family.</text>
</comment>
<dbReference type="GO" id="GO:0009002">
    <property type="term" value="F:serine-type D-Ala-D-Ala carboxypeptidase activity"/>
    <property type="evidence" value="ECO:0007669"/>
    <property type="project" value="UniProtKB-EC"/>
</dbReference>
<dbReference type="InterPro" id="IPR001264">
    <property type="entry name" value="Glyco_trans_51"/>
</dbReference>
<dbReference type="GO" id="GO:0008360">
    <property type="term" value="P:regulation of cell shape"/>
    <property type="evidence" value="ECO:0007669"/>
    <property type="project" value="UniProtKB-KW"/>
</dbReference>
<dbReference type="InterPro" id="IPR050396">
    <property type="entry name" value="Glycosyltr_51/Transpeptidase"/>
</dbReference>
<evidence type="ECO:0000256" key="6">
    <source>
        <dbReference type="ARBA" id="ARBA00022670"/>
    </source>
</evidence>
<dbReference type="SUPFAM" id="SSF56601">
    <property type="entry name" value="beta-lactamase/transpeptidase-like"/>
    <property type="match status" value="1"/>
</dbReference>
<dbReference type="PANTHER" id="PTHR32282">
    <property type="entry name" value="BINDING PROTEIN TRANSPEPTIDASE, PUTATIVE-RELATED"/>
    <property type="match status" value="1"/>
</dbReference>
<evidence type="ECO:0000259" key="18">
    <source>
        <dbReference type="Pfam" id="PF00912"/>
    </source>
</evidence>
<dbReference type="InterPro" id="IPR012338">
    <property type="entry name" value="Beta-lactam/transpept-like"/>
</dbReference>
<keyword evidence="20" id="KW-1185">Reference proteome</keyword>
<dbReference type="Pfam" id="PF00912">
    <property type="entry name" value="Transgly"/>
    <property type="match status" value="1"/>
</dbReference>
<keyword evidence="10" id="KW-0133">Cell shape</keyword>
<dbReference type="RefSeq" id="WP_106988338.1">
    <property type="nucleotide sequence ID" value="NZ_PYLP01000012.1"/>
</dbReference>
<evidence type="ECO:0000256" key="13">
    <source>
        <dbReference type="ARBA" id="ARBA00023268"/>
    </source>
</evidence>
<evidence type="ECO:0000313" key="20">
    <source>
        <dbReference type="Proteomes" id="UP000241201"/>
    </source>
</evidence>
<dbReference type="InterPro" id="IPR023346">
    <property type="entry name" value="Lysozyme-like_dom_sf"/>
</dbReference>
<evidence type="ECO:0000256" key="14">
    <source>
        <dbReference type="ARBA" id="ARBA00023316"/>
    </source>
</evidence>
<dbReference type="Gene3D" id="1.10.3810.10">
    <property type="entry name" value="Biosynthetic peptidoglycan transglycosylase-like"/>
    <property type="match status" value="1"/>
</dbReference>
<comment type="caution">
    <text evidence="19">The sequence shown here is derived from an EMBL/GenBank/DDBJ whole genome shotgun (WGS) entry which is preliminary data.</text>
</comment>
<keyword evidence="6" id="KW-0645">Protease</keyword>
<dbReference type="PANTHER" id="PTHR32282:SF11">
    <property type="entry name" value="PENICILLIN-BINDING PROTEIN 1B"/>
    <property type="match status" value="1"/>
</dbReference>